<evidence type="ECO:0000313" key="4">
    <source>
        <dbReference type="EMBL" id="NEG79163.1"/>
    </source>
</evidence>
<dbReference type="GO" id="GO:0003677">
    <property type="term" value="F:DNA binding"/>
    <property type="evidence" value="ECO:0007669"/>
    <property type="project" value="InterPro"/>
</dbReference>
<dbReference type="EMBL" id="WHZY01000017">
    <property type="protein sequence ID" value="NEG79163.1"/>
    <property type="molecule type" value="Genomic_DNA"/>
</dbReference>
<dbReference type="Gene3D" id="1.10.443.10">
    <property type="entry name" value="Intergrase catalytic core"/>
    <property type="match status" value="1"/>
</dbReference>
<dbReference type="AlphaFoldDB" id="A0A7K3TLM2"/>
<proteinExistence type="predicted"/>
<dbReference type="InterPro" id="IPR050090">
    <property type="entry name" value="Tyrosine_recombinase_XerCD"/>
</dbReference>
<evidence type="ECO:0000256" key="1">
    <source>
        <dbReference type="ARBA" id="ARBA00023172"/>
    </source>
</evidence>
<dbReference type="PANTHER" id="PTHR30349:SF64">
    <property type="entry name" value="PROPHAGE INTEGRASE INTD-RELATED"/>
    <property type="match status" value="1"/>
</dbReference>
<gene>
    <name evidence="4" type="ORF">GFD22_09315</name>
</gene>
<accession>A0A7K3TLM2</accession>
<keyword evidence="5" id="KW-1185">Reference proteome</keyword>
<reference evidence="4 5" key="1">
    <citation type="submission" date="2019-10" db="EMBL/GenBank/DDBJ databases">
        <title>Bifidobacterium from non-human primates.</title>
        <authorList>
            <person name="Modesto M."/>
        </authorList>
    </citation>
    <scope>NUCLEOTIDE SEQUENCE [LARGE SCALE GENOMIC DNA]</scope>
    <source>
        <strain evidence="4 5">TREC</strain>
    </source>
</reference>
<dbReference type="PANTHER" id="PTHR30349">
    <property type="entry name" value="PHAGE INTEGRASE-RELATED"/>
    <property type="match status" value="1"/>
</dbReference>
<dbReference type="OrthoDB" id="4326943at2"/>
<dbReference type="InterPro" id="IPR011010">
    <property type="entry name" value="DNA_brk_join_enz"/>
</dbReference>
<dbReference type="Proteomes" id="UP000469763">
    <property type="component" value="Unassembled WGS sequence"/>
</dbReference>
<feature type="domain" description="Tyr recombinase" evidence="3">
    <location>
        <begin position="313"/>
        <end position="554"/>
    </location>
</feature>
<evidence type="ECO:0000256" key="2">
    <source>
        <dbReference type="SAM" id="MobiDB-lite"/>
    </source>
</evidence>
<evidence type="ECO:0000313" key="5">
    <source>
        <dbReference type="Proteomes" id="UP000469763"/>
    </source>
</evidence>
<sequence length="585" mass="67057">MRGAEVWNAQCGDLGRAVRRCQSHTREKVPTSGILVQILSVLTGIAQRGHYHGKRWTVHHVGGPPAGMHSNQLKGERYGLQDDFEGDIRNREIPTFLRLQKPRNRGFSFYPTLYHGSMKDISLTASRGFATLTPSITVVNSHGTRKYRAYTCYRTASGDWRQVTGSAPMPDVPEEENPAVHELAKSMAVDAMKKNMRRKLATGKTGTPRTHRLSDAIALFWEDKEKRNINGNTRYTYEQQIASVGKKLPDKSINAYSTAELQAVVDAIPESAKVLKGIYYLAVREGWIQATDDPTRYLRIPTAPKVRKAQTKHTEDWISNAPGLLLWLAKPDVTDPITGEPKPNRFHRFYALYLMEMGMGLRREEVLGLQWKDVDFDHKRVSVAERVIIELRGKATVKMSGKTESAARLLPLSRRIADTLRAKRDAERGKPDDWVFRTGRGTYFKPSYLTSIWQELLLAYHNWAVQDDIARNQRTGKPRQWPDEKEMTKKQWSATGYGPWKWRQHDNRHLAESIMEMYSVDWAIRKDILGHKTESDVTARYTHTTEQKRREAIELIDSELTPKEPEESYLTAEQLQAIEEEPDYN</sequence>
<dbReference type="GO" id="GO:0006310">
    <property type="term" value="P:DNA recombination"/>
    <property type="evidence" value="ECO:0007669"/>
    <property type="project" value="UniProtKB-KW"/>
</dbReference>
<dbReference type="PROSITE" id="PS51898">
    <property type="entry name" value="TYR_RECOMBINASE"/>
    <property type="match status" value="1"/>
</dbReference>
<dbReference type="SUPFAM" id="SSF56349">
    <property type="entry name" value="DNA breaking-rejoining enzymes"/>
    <property type="match status" value="1"/>
</dbReference>
<protein>
    <submittedName>
        <fullName evidence="4">Tyrosine-type recombinase/integrase</fullName>
    </submittedName>
</protein>
<dbReference type="GO" id="GO:0015074">
    <property type="term" value="P:DNA integration"/>
    <property type="evidence" value="ECO:0007669"/>
    <property type="project" value="InterPro"/>
</dbReference>
<organism evidence="4 5">
    <name type="scientific">Bifidobacterium avesanii</name>
    <dbReference type="NCBI Taxonomy" id="1798157"/>
    <lineage>
        <taxon>Bacteria</taxon>
        <taxon>Bacillati</taxon>
        <taxon>Actinomycetota</taxon>
        <taxon>Actinomycetes</taxon>
        <taxon>Bifidobacteriales</taxon>
        <taxon>Bifidobacteriaceae</taxon>
        <taxon>Bifidobacterium</taxon>
    </lineage>
</organism>
<dbReference type="InterPro" id="IPR013762">
    <property type="entry name" value="Integrase-like_cat_sf"/>
</dbReference>
<evidence type="ECO:0000259" key="3">
    <source>
        <dbReference type="PROSITE" id="PS51898"/>
    </source>
</evidence>
<feature type="region of interest" description="Disordered" evidence="2">
    <location>
        <begin position="552"/>
        <end position="585"/>
    </location>
</feature>
<keyword evidence="1" id="KW-0233">DNA recombination</keyword>
<dbReference type="Pfam" id="PF00589">
    <property type="entry name" value="Phage_integrase"/>
    <property type="match status" value="1"/>
</dbReference>
<name>A0A7K3TLM2_9BIFI</name>
<comment type="caution">
    <text evidence="4">The sequence shown here is derived from an EMBL/GenBank/DDBJ whole genome shotgun (WGS) entry which is preliminary data.</text>
</comment>
<dbReference type="InterPro" id="IPR002104">
    <property type="entry name" value="Integrase_catalytic"/>
</dbReference>